<name>A0ACA9P915_9GLOM</name>
<gene>
    <name evidence="1" type="ORF">RPERSI_LOCUS9648</name>
</gene>
<sequence>EGLFNKYDLKCHTNMNIETKKAKLRLSGVRQLSLSDKDLAGCYVQQSLALRTAIVVL</sequence>
<evidence type="ECO:0000313" key="1">
    <source>
        <dbReference type="EMBL" id="CAG8693169.1"/>
    </source>
</evidence>
<organism evidence="1 2">
    <name type="scientific">Racocetra persica</name>
    <dbReference type="NCBI Taxonomy" id="160502"/>
    <lineage>
        <taxon>Eukaryota</taxon>
        <taxon>Fungi</taxon>
        <taxon>Fungi incertae sedis</taxon>
        <taxon>Mucoromycota</taxon>
        <taxon>Glomeromycotina</taxon>
        <taxon>Glomeromycetes</taxon>
        <taxon>Diversisporales</taxon>
        <taxon>Gigasporaceae</taxon>
        <taxon>Racocetra</taxon>
    </lineage>
</organism>
<dbReference type="EMBL" id="CAJVQC010018405">
    <property type="protein sequence ID" value="CAG8693169.1"/>
    <property type="molecule type" value="Genomic_DNA"/>
</dbReference>
<proteinExistence type="predicted"/>
<keyword evidence="2" id="KW-1185">Reference proteome</keyword>
<protein>
    <submittedName>
        <fullName evidence="1">23224_t:CDS:1</fullName>
    </submittedName>
</protein>
<dbReference type="Proteomes" id="UP000789920">
    <property type="component" value="Unassembled WGS sequence"/>
</dbReference>
<evidence type="ECO:0000313" key="2">
    <source>
        <dbReference type="Proteomes" id="UP000789920"/>
    </source>
</evidence>
<comment type="caution">
    <text evidence="1">The sequence shown here is derived from an EMBL/GenBank/DDBJ whole genome shotgun (WGS) entry which is preliminary data.</text>
</comment>
<feature type="non-terminal residue" evidence="1">
    <location>
        <position position="1"/>
    </location>
</feature>
<reference evidence="1" key="1">
    <citation type="submission" date="2021-06" db="EMBL/GenBank/DDBJ databases">
        <authorList>
            <person name="Kallberg Y."/>
            <person name="Tangrot J."/>
            <person name="Rosling A."/>
        </authorList>
    </citation>
    <scope>NUCLEOTIDE SEQUENCE</scope>
    <source>
        <strain evidence="1">MA461A</strain>
    </source>
</reference>
<accession>A0ACA9P915</accession>